<gene>
    <name evidence="1" type="ORF">NQ176_g5787</name>
</gene>
<comment type="caution">
    <text evidence="1">The sequence shown here is derived from an EMBL/GenBank/DDBJ whole genome shotgun (WGS) entry which is preliminary data.</text>
</comment>
<reference evidence="1" key="1">
    <citation type="submission" date="2022-08" db="EMBL/GenBank/DDBJ databases">
        <title>Genome Sequence of Lecanicillium fungicola.</title>
        <authorList>
            <person name="Buettner E."/>
        </authorList>
    </citation>
    <scope>NUCLEOTIDE SEQUENCE</scope>
    <source>
        <strain evidence="1">Babe33</strain>
    </source>
</reference>
<evidence type="ECO:0000313" key="2">
    <source>
        <dbReference type="Proteomes" id="UP001143910"/>
    </source>
</evidence>
<name>A0ACC1N6T6_9HYPO</name>
<dbReference type="EMBL" id="JANJQO010000768">
    <property type="protein sequence ID" value="KAJ2974952.1"/>
    <property type="molecule type" value="Genomic_DNA"/>
</dbReference>
<evidence type="ECO:0000313" key="1">
    <source>
        <dbReference type="EMBL" id="KAJ2974952.1"/>
    </source>
</evidence>
<proteinExistence type="predicted"/>
<sequence length="203" mass="22650">MPTTRRSTGGTRARPGPAKGQSTISFSNKVTKPVPKDIKNSIVVPSVQKIDAPAKEEPEVKEVHTVTDEVEEPEEVEEEEEEEEEAINEVAVPEKTDVEIRAENMSDAAIGRYWKSIEGERIAPRVHQEGLSLNEKVLRYFDVSSQYGPCIGTPRLRRWQRAERLGLNPPVEVLAVLLREENKGNNAIETAQMDKILNSVVAV</sequence>
<accession>A0ACC1N6T6</accession>
<keyword evidence="2" id="KW-1185">Reference proteome</keyword>
<dbReference type="Proteomes" id="UP001143910">
    <property type="component" value="Unassembled WGS sequence"/>
</dbReference>
<organism evidence="1 2">
    <name type="scientific">Zarea fungicola</name>
    <dbReference type="NCBI Taxonomy" id="93591"/>
    <lineage>
        <taxon>Eukaryota</taxon>
        <taxon>Fungi</taxon>
        <taxon>Dikarya</taxon>
        <taxon>Ascomycota</taxon>
        <taxon>Pezizomycotina</taxon>
        <taxon>Sordariomycetes</taxon>
        <taxon>Hypocreomycetidae</taxon>
        <taxon>Hypocreales</taxon>
        <taxon>Cordycipitaceae</taxon>
        <taxon>Zarea</taxon>
    </lineage>
</organism>
<protein>
    <submittedName>
        <fullName evidence="1">Uncharacterized protein</fullName>
    </submittedName>
</protein>